<dbReference type="PROSITE" id="PS50157">
    <property type="entry name" value="ZINC_FINGER_C2H2_2"/>
    <property type="match status" value="6"/>
</dbReference>
<reference evidence="14 15" key="1">
    <citation type="journal article" date="2018" name="G3 (Bethesda)">
        <title>A High-Quality Reference Genome for the Invasive Mosquitofish Gambusia affinis Using a Chicago Library.</title>
        <authorList>
            <person name="Hoffberg S.L."/>
            <person name="Troendle N.J."/>
            <person name="Glenn T.C."/>
            <person name="Mahmud O."/>
            <person name="Louha S."/>
            <person name="Chalopin D."/>
            <person name="Bennetzen J.L."/>
            <person name="Mauricio R."/>
        </authorList>
    </citation>
    <scope>NUCLEOTIDE SEQUENCE [LARGE SCALE GENOMIC DNA]</scope>
    <source>
        <strain evidence="14">NE01/NJP1002.9</strain>
        <tissue evidence="14">Muscle</tissue>
    </source>
</reference>
<evidence type="ECO:0000256" key="12">
    <source>
        <dbReference type="SAM" id="MobiDB-lite"/>
    </source>
</evidence>
<keyword evidence="7" id="KW-0805">Transcription regulation</keyword>
<organism evidence="14 15">
    <name type="scientific">Gambusia affinis</name>
    <name type="common">Western mosquitofish</name>
    <name type="synonym">Heterandria affinis</name>
    <dbReference type="NCBI Taxonomy" id="33528"/>
    <lineage>
        <taxon>Eukaryota</taxon>
        <taxon>Metazoa</taxon>
        <taxon>Chordata</taxon>
        <taxon>Craniata</taxon>
        <taxon>Vertebrata</taxon>
        <taxon>Euteleostomi</taxon>
        <taxon>Actinopterygii</taxon>
        <taxon>Neopterygii</taxon>
        <taxon>Teleostei</taxon>
        <taxon>Neoteleostei</taxon>
        <taxon>Acanthomorphata</taxon>
        <taxon>Ovalentaria</taxon>
        <taxon>Atherinomorphae</taxon>
        <taxon>Cyprinodontiformes</taxon>
        <taxon>Poeciliidae</taxon>
        <taxon>Poeciliinae</taxon>
        <taxon>Gambusia</taxon>
    </lineage>
</organism>
<dbReference type="InterPro" id="IPR036236">
    <property type="entry name" value="Znf_C2H2_sf"/>
</dbReference>
<dbReference type="Gene3D" id="3.30.160.60">
    <property type="entry name" value="Classic Zinc Finger"/>
    <property type="match status" value="6"/>
</dbReference>
<keyword evidence="5 11" id="KW-0863">Zinc-finger</keyword>
<dbReference type="FunFam" id="3.30.160.60:FF:000464">
    <property type="entry name" value="Zinc finger and SCAN domain containing 25"/>
    <property type="match status" value="1"/>
</dbReference>
<protein>
    <recommendedName>
        <fullName evidence="13">C2H2-type domain-containing protein</fullName>
    </recommendedName>
</protein>
<dbReference type="EMBL" id="NHOQ01002169">
    <property type="protein sequence ID" value="PWA19169.1"/>
    <property type="molecule type" value="Genomic_DNA"/>
</dbReference>
<dbReference type="GO" id="GO:0000981">
    <property type="term" value="F:DNA-binding transcription factor activity, RNA polymerase II-specific"/>
    <property type="evidence" value="ECO:0007669"/>
    <property type="project" value="TreeGrafter"/>
</dbReference>
<dbReference type="SMART" id="SM00355">
    <property type="entry name" value="ZnF_C2H2"/>
    <property type="match status" value="6"/>
</dbReference>
<evidence type="ECO:0000256" key="7">
    <source>
        <dbReference type="ARBA" id="ARBA00023015"/>
    </source>
</evidence>
<dbReference type="PROSITE" id="PS00028">
    <property type="entry name" value="ZINC_FINGER_C2H2_1"/>
    <property type="match status" value="6"/>
</dbReference>
<feature type="region of interest" description="Disordered" evidence="12">
    <location>
        <begin position="1"/>
        <end position="29"/>
    </location>
</feature>
<dbReference type="PANTHER" id="PTHR14196">
    <property type="entry name" value="ODD-SKIPPED - RELATED"/>
    <property type="match status" value="1"/>
</dbReference>
<comment type="similarity">
    <text evidence="2">Belongs to the krueppel C2H2-type zinc-finger protein family.</text>
</comment>
<evidence type="ECO:0000256" key="1">
    <source>
        <dbReference type="ARBA" id="ARBA00004123"/>
    </source>
</evidence>
<name>A0A315V716_GAMAF</name>
<dbReference type="FunFam" id="3.30.160.60:FF:001480">
    <property type="entry name" value="Si:cabz01071911.3"/>
    <property type="match status" value="1"/>
</dbReference>
<sequence length="341" mass="38366">MDPPNRNRSKRTRWVSPSGPTDPKKPENQEGKLHCCPHCGKIFSRACGLWRHQKIHKGEKPYGCGECGKTFCQAAHLKRHQNIHSAEQSFLCPQCGNTFTQKETLKLHLERVHGRLQPYGCQDCGKRFSKRSNLKVHQLLHSGDKPHACEACGKRFRDRSHLRNHRVTHSGEKPFWCEECGKTFTRPGSLRKHQRIHTREKPYCCDIQVNVNQLVGKETMMKMMDRKSRGRKQGVTLEFLFFIGKTLLDQIMMLFCVPAAPLFPWKRSSSSSSSSEVVIVTAARPKLARRQVGSHTCGSKQTVSPAPPPVGSDPEPHLPGNPGSGSLTPGGYPRRLCCCGD</sequence>
<keyword evidence="3" id="KW-0479">Metal-binding</keyword>
<evidence type="ECO:0000256" key="9">
    <source>
        <dbReference type="ARBA" id="ARBA00023163"/>
    </source>
</evidence>
<evidence type="ECO:0000256" key="3">
    <source>
        <dbReference type="ARBA" id="ARBA00022723"/>
    </source>
</evidence>
<comment type="subcellular location">
    <subcellularLocation>
        <location evidence="1">Nucleus</location>
    </subcellularLocation>
</comment>
<accession>A0A315V716</accession>
<feature type="domain" description="C2H2-type" evidence="13">
    <location>
        <begin position="175"/>
        <end position="202"/>
    </location>
</feature>
<feature type="domain" description="C2H2-type" evidence="13">
    <location>
        <begin position="147"/>
        <end position="174"/>
    </location>
</feature>
<dbReference type="AlphaFoldDB" id="A0A315V716"/>
<comment type="caution">
    <text evidence="14">The sequence shown here is derived from an EMBL/GenBank/DDBJ whole genome shotgun (WGS) entry which is preliminary data.</text>
</comment>
<evidence type="ECO:0000256" key="2">
    <source>
        <dbReference type="ARBA" id="ARBA00006991"/>
    </source>
</evidence>
<evidence type="ECO:0000256" key="6">
    <source>
        <dbReference type="ARBA" id="ARBA00022833"/>
    </source>
</evidence>
<keyword evidence="4" id="KW-0677">Repeat</keyword>
<evidence type="ECO:0000256" key="10">
    <source>
        <dbReference type="ARBA" id="ARBA00023242"/>
    </source>
</evidence>
<feature type="domain" description="C2H2-type" evidence="13">
    <location>
        <begin position="119"/>
        <end position="146"/>
    </location>
</feature>
<dbReference type="GO" id="GO:0000977">
    <property type="term" value="F:RNA polymerase II transcription regulatory region sequence-specific DNA binding"/>
    <property type="evidence" value="ECO:0007669"/>
    <property type="project" value="TreeGrafter"/>
</dbReference>
<evidence type="ECO:0000256" key="11">
    <source>
        <dbReference type="PROSITE-ProRule" id="PRU00042"/>
    </source>
</evidence>
<evidence type="ECO:0000313" key="15">
    <source>
        <dbReference type="Proteomes" id="UP000250572"/>
    </source>
</evidence>
<dbReference type="FunFam" id="3.30.160.60:FF:000634">
    <property type="entry name" value="Zinc finger X-chromosomal protein"/>
    <property type="match status" value="1"/>
</dbReference>
<evidence type="ECO:0000256" key="8">
    <source>
        <dbReference type="ARBA" id="ARBA00023125"/>
    </source>
</evidence>
<feature type="domain" description="C2H2-type" evidence="13">
    <location>
        <begin position="62"/>
        <end position="89"/>
    </location>
</feature>
<keyword evidence="9" id="KW-0804">Transcription</keyword>
<dbReference type="PANTHER" id="PTHR14196:SF12">
    <property type="entry name" value="ZINC FINGER PROTEIN 208-LIKE"/>
    <property type="match status" value="1"/>
</dbReference>
<dbReference type="SUPFAM" id="SSF57667">
    <property type="entry name" value="beta-beta-alpha zinc fingers"/>
    <property type="match status" value="4"/>
</dbReference>
<evidence type="ECO:0000313" key="14">
    <source>
        <dbReference type="EMBL" id="PWA19169.1"/>
    </source>
</evidence>
<evidence type="ECO:0000256" key="5">
    <source>
        <dbReference type="ARBA" id="ARBA00022771"/>
    </source>
</evidence>
<feature type="region of interest" description="Disordered" evidence="12">
    <location>
        <begin position="289"/>
        <end position="332"/>
    </location>
</feature>
<dbReference type="FunFam" id="3.30.160.60:FF:000151">
    <property type="entry name" value="Zinc finger and SCAN domain-containing 21"/>
    <property type="match status" value="1"/>
</dbReference>
<feature type="compositionally biased region" description="Polar residues" evidence="12">
    <location>
        <begin position="293"/>
        <end position="304"/>
    </location>
</feature>
<keyword evidence="6" id="KW-0862">Zinc</keyword>
<evidence type="ECO:0000256" key="4">
    <source>
        <dbReference type="ARBA" id="ARBA00022737"/>
    </source>
</evidence>
<dbReference type="FunFam" id="3.30.160.60:FF:000100">
    <property type="entry name" value="Zinc finger 45-like"/>
    <property type="match status" value="1"/>
</dbReference>
<feature type="domain" description="C2H2-type" evidence="13">
    <location>
        <begin position="90"/>
        <end position="118"/>
    </location>
</feature>
<dbReference type="Proteomes" id="UP000250572">
    <property type="component" value="Unassembled WGS sequence"/>
</dbReference>
<dbReference type="Pfam" id="PF00096">
    <property type="entry name" value="zf-C2H2"/>
    <property type="match status" value="6"/>
</dbReference>
<feature type="domain" description="C2H2-type" evidence="13">
    <location>
        <begin position="34"/>
        <end position="61"/>
    </location>
</feature>
<dbReference type="InterPro" id="IPR050717">
    <property type="entry name" value="C2H2-ZF_Transcription_Reg"/>
</dbReference>
<keyword evidence="10" id="KW-0539">Nucleus</keyword>
<proteinExistence type="inferred from homology"/>
<keyword evidence="15" id="KW-1185">Reference proteome</keyword>
<evidence type="ECO:0000259" key="13">
    <source>
        <dbReference type="PROSITE" id="PS50157"/>
    </source>
</evidence>
<dbReference type="InterPro" id="IPR013087">
    <property type="entry name" value="Znf_C2H2_type"/>
</dbReference>
<dbReference type="GO" id="GO:0005634">
    <property type="term" value="C:nucleus"/>
    <property type="evidence" value="ECO:0007669"/>
    <property type="project" value="UniProtKB-SubCell"/>
</dbReference>
<gene>
    <name evidence="14" type="ORF">CCH79_00019716</name>
</gene>
<dbReference type="GO" id="GO:0008270">
    <property type="term" value="F:zinc ion binding"/>
    <property type="evidence" value="ECO:0007669"/>
    <property type="project" value="UniProtKB-KW"/>
</dbReference>
<keyword evidence="8" id="KW-0238">DNA-binding</keyword>